<dbReference type="NCBIfam" id="NF047356">
    <property type="entry name" value="RNA_bind_RnpM"/>
    <property type="match status" value="1"/>
</dbReference>
<dbReference type="InterPro" id="IPR007393">
    <property type="entry name" value="YlxR_dom"/>
</dbReference>
<gene>
    <name evidence="2" type="ORF">AAT16_05880</name>
    <name evidence="3" type="ORF">SAMN05216235_0415</name>
</gene>
<evidence type="ECO:0000313" key="5">
    <source>
        <dbReference type="Proteomes" id="UP000183090"/>
    </source>
</evidence>
<sequence length="94" mass="10983">MKKKVPLRKCILTQEMHPKKDLLRIVVNKENEVFADATGKKNGRGSYVVKDLEKVNEARANKVLESRLGFDSEKLEPVYDEIIRLIYREDIPKR</sequence>
<evidence type="ECO:0000259" key="1">
    <source>
        <dbReference type="Pfam" id="PF04296"/>
    </source>
</evidence>
<keyword evidence="2" id="KW-0238">DNA-binding</keyword>
<dbReference type="KEGG" id="shv:AAT16_05880"/>
<dbReference type="OrthoDB" id="9813251at2"/>
<proteinExistence type="predicted"/>
<keyword evidence="4" id="KW-1185">Reference proteome</keyword>
<dbReference type="EMBL" id="FOTB01000001">
    <property type="protein sequence ID" value="SFK55975.1"/>
    <property type="molecule type" value="Genomic_DNA"/>
</dbReference>
<dbReference type="Proteomes" id="UP000034029">
    <property type="component" value="Chromosome"/>
</dbReference>
<evidence type="ECO:0000313" key="4">
    <source>
        <dbReference type="Proteomes" id="UP000034029"/>
    </source>
</evidence>
<dbReference type="PANTHER" id="PTHR34215:SF1">
    <property type="entry name" value="YLXR DOMAIN-CONTAINING PROTEIN"/>
    <property type="match status" value="1"/>
</dbReference>
<protein>
    <submittedName>
        <fullName evidence="2">DNA-binding protein</fullName>
    </submittedName>
</protein>
<name>A0A0F7HKY0_9STAP</name>
<dbReference type="Pfam" id="PF04296">
    <property type="entry name" value="YlxR"/>
    <property type="match status" value="1"/>
</dbReference>
<dbReference type="GO" id="GO:0003677">
    <property type="term" value="F:DNA binding"/>
    <property type="evidence" value="ECO:0007669"/>
    <property type="project" value="UniProtKB-KW"/>
</dbReference>
<organism evidence="3 5">
    <name type="scientific">Salinicoccus halodurans</name>
    <dbReference type="NCBI Taxonomy" id="407035"/>
    <lineage>
        <taxon>Bacteria</taxon>
        <taxon>Bacillati</taxon>
        <taxon>Bacillota</taxon>
        <taxon>Bacilli</taxon>
        <taxon>Bacillales</taxon>
        <taxon>Staphylococcaceae</taxon>
        <taxon>Salinicoccus</taxon>
    </lineage>
</organism>
<accession>A0A0F7HKY0</accession>
<dbReference type="PANTHER" id="PTHR34215">
    <property type="entry name" value="BLL0784 PROTEIN"/>
    <property type="match status" value="1"/>
</dbReference>
<dbReference type="InterPro" id="IPR037465">
    <property type="entry name" value="YlxR"/>
</dbReference>
<dbReference type="EMBL" id="CP011366">
    <property type="protein sequence ID" value="AKG73792.1"/>
    <property type="molecule type" value="Genomic_DNA"/>
</dbReference>
<feature type="domain" description="YlxR" evidence="1">
    <location>
        <begin position="8"/>
        <end position="82"/>
    </location>
</feature>
<evidence type="ECO:0000313" key="2">
    <source>
        <dbReference type="EMBL" id="AKG73792.1"/>
    </source>
</evidence>
<reference evidence="4" key="2">
    <citation type="submission" date="2015-04" db="EMBL/GenBank/DDBJ databases">
        <title>Complete genome sequence of Salinicoccus halodurans strain H3B36, isolated from the Qaidam basin of China.</title>
        <authorList>
            <person name="Ma Y."/>
            <person name="Jiang K."/>
            <person name="Xue Y."/>
        </authorList>
    </citation>
    <scope>NUCLEOTIDE SEQUENCE [LARGE SCALE GENOMIC DNA]</scope>
    <source>
        <strain evidence="4">H3B36</strain>
    </source>
</reference>
<dbReference type="Proteomes" id="UP000183090">
    <property type="component" value="Unassembled WGS sequence"/>
</dbReference>
<reference evidence="3 5" key="3">
    <citation type="submission" date="2016-10" db="EMBL/GenBank/DDBJ databases">
        <authorList>
            <person name="Varghese N."/>
            <person name="Submissions S."/>
        </authorList>
    </citation>
    <scope>NUCLEOTIDE SEQUENCE [LARGE SCALE GENOMIC DNA]</scope>
    <source>
        <strain evidence="3 5">CGMCC 1.6501</strain>
    </source>
</reference>
<dbReference type="SUPFAM" id="SSF64376">
    <property type="entry name" value="YlxR-like"/>
    <property type="match status" value="1"/>
</dbReference>
<evidence type="ECO:0000313" key="3">
    <source>
        <dbReference type="EMBL" id="SFK55975.1"/>
    </source>
</evidence>
<reference evidence="2 4" key="1">
    <citation type="journal article" date="2015" name="Int. J. Syst. Evol. Microbiol.">
        <title>Complete genome sequence of Salinicoccus halodurans H3B36, isolated from the Qaidam Basin in China.</title>
        <authorList>
            <person name="Jiang K."/>
            <person name="Xue Y."/>
            <person name="Ma Y."/>
        </authorList>
    </citation>
    <scope>NUCLEOTIDE SEQUENCE [LARGE SCALE GENOMIC DNA]</scope>
    <source>
        <strain evidence="2 4">H3B36</strain>
    </source>
</reference>
<dbReference type="RefSeq" id="WP_046789980.1">
    <property type="nucleotide sequence ID" value="NZ_CP011366.1"/>
</dbReference>
<dbReference type="AlphaFoldDB" id="A0A0F7HKY0"/>
<dbReference type="InterPro" id="IPR035931">
    <property type="entry name" value="YlxR-like_sf"/>
</dbReference>
<dbReference type="CDD" id="cd00279">
    <property type="entry name" value="YlxR"/>
    <property type="match status" value="1"/>
</dbReference>
<dbReference type="Gene3D" id="3.30.1230.10">
    <property type="entry name" value="YlxR-like"/>
    <property type="match status" value="1"/>
</dbReference>